<proteinExistence type="predicted"/>
<gene>
    <name evidence="1" type="ORF">F8154_04290</name>
</gene>
<accession>A0A6I0F4K4</accession>
<dbReference type="AlphaFoldDB" id="A0A6I0F4K4"/>
<name>A0A6I0F4K4_9FIRM</name>
<comment type="caution">
    <text evidence="1">The sequence shown here is derived from an EMBL/GenBank/DDBJ whole genome shotgun (WGS) entry which is preliminary data.</text>
</comment>
<organism evidence="1 2">
    <name type="scientific">Alkaliphilus pronyensis</name>
    <dbReference type="NCBI Taxonomy" id="1482732"/>
    <lineage>
        <taxon>Bacteria</taxon>
        <taxon>Bacillati</taxon>
        <taxon>Bacillota</taxon>
        <taxon>Clostridia</taxon>
        <taxon>Peptostreptococcales</taxon>
        <taxon>Natronincolaceae</taxon>
        <taxon>Alkaliphilus</taxon>
    </lineage>
</organism>
<reference evidence="1 2" key="1">
    <citation type="submission" date="2019-10" db="EMBL/GenBank/DDBJ databases">
        <title>Alkaliphilus serpentinus sp. nov. and Alkaliphilus pronyensis sp. nov., two novel anaerobic alkaliphilic species isolated from the serpentinized-hosted hydrothermal field of the Prony Bay (New Caledonia).</title>
        <authorList>
            <person name="Postec A."/>
        </authorList>
    </citation>
    <scope>NUCLEOTIDE SEQUENCE [LARGE SCALE GENOMIC DNA]</scope>
    <source>
        <strain evidence="1 2">LacV</strain>
    </source>
</reference>
<sequence length="94" mass="11003">MNNIYMKIAGYPRWGQILGVIAKLRWFEENNYLVGFCYNNGYDYDEIKMFLNVSQSIINGDSSLYADLKREQSAIKKNCKFDEEEIDLLESVLT</sequence>
<dbReference type="Proteomes" id="UP000432715">
    <property type="component" value="Unassembled WGS sequence"/>
</dbReference>
<dbReference type="RefSeq" id="WP_151860358.1">
    <property type="nucleotide sequence ID" value="NZ_WBZC01000012.1"/>
</dbReference>
<keyword evidence="2" id="KW-1185">Reference proteome</keyword>
<evidence type="ECO:0000313" key="1">
    <source>
        <dbReference type="EMBL" id="KAB3536302.1"/>
    </source>
</evidence>
<dbReference type="EMBL" id="WBZC01000012">
    <property type="protein sequence ID" value="KAB3536302.1"/>
    <property type="molecule type" value="Genomic_DNA"/>
</dbReference>
<protein>
    <submittedName>
        <fullName evidence="1">Uncharacterized protein</fullName>
    </submittedName>
</protein>
<evidence type="ECO:0000313" key="2">
    <source>
        <dbReference type="Proteomes" id="UP000432715"/>
    </source>
</evidence>